<dbReference type="GO" id="GO:0070069">
    <property type="term" value="C:cytochrome complex"/>
    <property type="evidence" value="ECO:0007669"/>
    <property type="project" value="TreeGrafter"/>
</dbReference>
<dbReference type="GO" id="GO:0019646">
    <property type="term" value="P:aerobic electron transport chain"/>
    <property type="evidence" value="ECO:0007669"/>
    <property type="project" value="TreeGrafter"/>
</dbReference>
<dbReference type="InterPro" id="IPR003317">
    <property type="entry name" value="Cyt-d_oxidase_su2"/>
</dbReference>
<dbReference type="AlphaFoldDB" id="A0A2T4DRK1"/>
<dbReference type="Proteomes" id="UP000636010">
    <property type="component" value="Unassembled WGS sequence"/>
</dbReference>
<evidence type="ECO:0000256" key="4">
    <source>
        <dbReference type="ARBA" id="ARBA00022692"/>
    </source>
</evidence>
<evidence type="ECO:0000256" key="2">
    <source>
        <dbReference type="ARBA" id="ARBA00007543"/>
    </source>
</evidence>
<reference evidence="8" key="4">
    <citation type="submission" date="2024-05" db="EMBL/GenBank/DDBJ databases">
        <authorList>
            <person name="Sun Q."/>
            <person name="Zhou Y."/>
        </authorList>
    </citation>
    <scope>NUCLEOTIDE SEQUENCE</scope>
    <source>
        <strain evidence="8">CGMCC 1.10832</strain>
    </source>
</reference>
<feature type="transmembrane region" description="Helical" evidence="7">
    <location>
        <begin position="259"/>
        <end position="280"/>
    </location>
</feature>
<evidence type="ECO:0000313" key="8">
    <source>
        <dbReference type="EMBL" id="GGC36877.1"/>
    </source>
</evidence>
<feature type="transmembrane region" description="Helical" evidence="7">
    <location>
        <begin position="300"/>
        <end position="327"/>
    </location>
</feature>
<feature type="transmembrane region" description="Helical" evidence="7">
    <location>
        <begin position="6"/>
        <end position="32"/>
    </location>
</feature>
<comment type="caution">
    <text evidence="9">The sequence shown here is derived from an EMBL/GenBank/DDBJ whole genome shotgun (WGS) entry which is preliminary data.</text>
</comment>
<evidence type="ECO:0000313" key="11">
    <source>
        <dbReference type="Proteomes" id="UP000636010"/>
    </source>
</evidence>
<evidence type="ECO:0000256" key="1">
    <source>
        <dbReference type="ARBA" id="ARBA00004651"/>
    </source>
</evidence>
<evidence type="ECO:0000313" key="10">
    <source>
        <dbReference type="Proteomes" id="UP000240608"/>
    </source>
</evidence>
<keyword evidence="11" id="KW-1185">Reference proteome</keyword>
<dbReference type="GO" id="GO:0009055">
    <property type="term" value="F:electron transfer activity"/>
    <property type="evidence" value="ECO:0007669"/>
    <property type="project" value="TreeGrafter"/>
</dbReference>
<comment type="similarity">
    <text evidence="2">Belongs to the cytochrome ubiquinol oxidase subunit 2 family.</text>
</comment>
<feature type="transmembrane region" description="Helical" evidence="7">
    <location>
        <begin position="231"/>
        <end position="252"/>
    </location>
</feature>
<evidence type="ECO:0000256" key="7">
    <source>
        <dbReference type="SAM" id="Phobius"/>
    </source>
</evidence>
<sequence>MLYVVIIFLCLAILLYLLLGGADFGAGIVELITPVKLREKMRTIAYETIGPIWEANHMWLIITIVILFVGFPTIYTVLSVHLHIPLLLMLLGIIGRGTAFIFRHYDAVKDDMQRIYNIIFTYSSFITPLFLGIIAGSMIAGEIDTNATTFYSGYIQPWFNYFPISVGLFTVSICGFLAAVFLMGEAADKEIKAAFTRQAKVLNIATVIAGGIVFLAAEIEGISLMRELVTNPFTLVILLLATASLVLLWYFLGKNKKVLTRLIAGFQISMILFAVGLHYFPDFIILKGGNNLSLYNSAAMGKPIITLGWALLIGGVFIIPSLVYLIYSFQRNRSVS</sequence>
<dbReference type="Proteomes" id="UP000240608">
    <property type="component" value="Unassembled WGS sequence"/>
</dbReference>
<organism evidence="9 10">
    <name type="scientific">Marivirga lumbricoides</name>
    <dbReference type="NCBI Taxonomy" id="1046115"/>
    <lineage>
        <taxon>Bacteria</taxon>
        <taxon>Pseudomonadati</taxon>
        <taxon>Bacteroidota</taxon>
        <taxon>Cytophagia</taxon>
        <taxon>Cytophagales</taxon>
        <taxon>Marivirgaceae</taxon>
        <taxon>Marivirga</taxon>
    </lineage>
</organism>
<feature type="transmembrane region" description="Helical" evidence="7">
    <location>
        <begin position="201"/>
        <end position="219"/>
    </location>
</feature>
<evidence type="ECO:0000256" key="3">
    <source>
        <dbReference type="ARBA" id="ARBA00022475"/>
    </source>
</evidence>
<feature type="transmembrane region" description="Helical" evidence="7">
    <location>
        <begin position="84"/>
        <end position="103"/>
    </location>
</feature>
<reference evidence="11" key="3">
    <citation type="journal article" date="2019" name="Int. J. Syst. Evol. Microbiol.">
        <title>The Global Catalogue of Microorganisms (GCM) 10K type strain sequencing project: providing services to taxonomists for standard genome sequencing and annotation.</title>
        <authorList>
            <consortium name="The Broad Institute Genomics Platform"/>
            <consortium name="The Broad Institute Genome Sequencing Center for Infectious Disease"/>
            <person name="Wu L."/>
            <person name="Ma J."/>
        </authorList>
    </citation>
    <scope>NUCLEOTIDE SEQUENCE [LARGE SCALE GENOMIC DNA]</scope>
    <source>
        <strain evidence="11">CGMCC 1.10832</strain>
    </source>
</reference>
<reference evidence="8" key="1">
    <citation type="journal article" date="2014" name="Int. J. Syst. Evol. Microbiol.">
        <title>Complete genome of a new Firmicutes species belonging to the dominant human colonic microbiota ('Ruminococcus bicirculans') reveals two chromosomes and a selective capacity to utilize plant glucans.</title>
        <authorList>
            <consortium name="NISC Comparative Sequencing Program"/>
            <person name="Wegmann U."/>
            <person name="Louis P."/>
            <person name="Goesmann A."/>
            <person name="Henrissat B."/>
            <person name="Duncan S.H."/>
            <person name="Flint H.J."/>
        </authorList>
    </citation>
    <scope>NUCLEOTIDE SEQUENCE</scope>
    <source>
        <strain evidence="8">CGMCC 1.10832</strain>
    </source>
</reference>
<proteinExistence type="inferred from homology"/>
<keyword evidence="4 7" id="KW-0812">Transmembrane</keyword>
<dbReference type="RefSeq" id="WP_188463458.1">
    <property type="nucleotide sequence ID" value="NZ_BAABHU010000007.1"/>
</dbReference>
<keyword evidence="3" id="KW-1003">Cell membrane</keyword>
<reference evidence="9 10" key="2">
    <citation type="submission" date="2018-03" db="EMBL/GenBank/DDBJ databases">
        <title>Cross-interface Injection: A General Nanoliter Liquid Handling Method Applied to Single Cells Genome Amplification Automated Nanoliter Liquid Handling Applied to Single Cell Multiple Displacement Amplification.</title>
        <authorList>
            <person name="Yun J."/>
            <person name="Xu P."/>
            <person name="Xu J."/>
            <person name="Dai X."/>
            <person name="Wang Y."/>
            <person name="Zheng X."/>
            <person name="Cao C."/>
            <person name="Yi Q."/>
            <person name="Zhu Y."/>
            <person name="Wang L."/>
            <person name="Dong Z."/>
            <person name="Huang Y."/>
            <person name="Huang L."/>
            <person name="Du W."/>
        </authorList>
    </citation>
    <scope>NUCLEOTIDE SEQUENCE [LARGE SCALE GENOMIC DNA]</scope>
    <source>
        <strain evidence="9 10">Z-D1-2</strain>
    </source>
</reference>
<feature type="transmembrane region" description="Helical" evidence="7">
    <location>
        <begin position="58"/>
        <end position="78"/>
    </location>
</feature>
<accession>A0A2T4DRK1</accession>
<keyword evidence="5 7" id="KW-1133">Transmembrane helix</keyword>
<dbReference type="GO" id="GO:0016682">
    <property type="term" value="F:oxidoreductase activity, acting on diphenols and related substances as donors, oxygen as acceptor"/>
    <property type="evidence" value="ECO:0007669"/>
    <property type="project" value="TreeGrafter"/>
</dbReference>
<keyword evidence="6 7" id="KW-0472">Membrane</keyword>
<feature type="transmembrane region" description="Helical" evidence="7">
    <location>
        <begin position="161"/>
        <end position="181"/>
    </location>
</feature>
<dbReference type="EMBL" id="BMEC01000007">
    <property type="protein sequence ID" value="GGC36877.1"/>
    <property type="molecule type" value="Genomic_DNA"/>
</dbReference>
<feature type="transmembrane region" description="Helical" evidence="7">
    <location>
        <begin position="115"/>
        <end position="141"/>
    </location>
</feature>
<protein>
    <submittedName>
        <fullName evidence="9">Cytochrome D ubiquinol oxidase subunit II</fullName>
    </submittedName>
</protein>
<dbReference type="PANTHER" id="PTHR43141">
    <property type="entry name" value="CYTOCHROME BD2 SUBUNIT II"/>
    <property type="match status" value="1"/>
</dbReference>
<dbReference type="Pfam" id="PF02322">
    <property type="entry name" value="Cyt_bd_oxida_II"/>
    <property type="match status" value="1"/>
</dbReference>
<dbReference type="EMBL" id="PYVU01000050">
    <property type="protein sequence ID" value="PTB96451.1"/>
    <property type="molecule type" value="Genomic_DNA"/>
</dbReference>
<comment type="subcellular location">
    <subcellularLocation>
        <location evidence="1">Cell membrane</location>
        <topology evidence="1">Multi-pass membrane protein</topology>
    </subcellularLocation>
</comment>
<evidence type="ECO:0000313" key="9">
    <source>
        <dbReference type="EMBL" id="PTB96451.1"/>
    </source>
</evidence>
<evidence type="ECO:0000256" key="6">
    <source>
        <dbReference type="ARBA" id="ARBA00023136"/>
    </source>
</evidence>
<dbReference type="PANTHER" id="PTHR43141:SF4">
    <property type="entry name" value="CYTOCHROME BD2 SUBUNIT II"/>
    <property type="match status" value="1"/>
</dbReference>
<evidence type="ECO:0000256" key="5">
    <source>
        <dbReference type="ARBA" id="ARBA00022989"/>
    </source>
</evidence>
<gene>
    <name evidence="9" type="ORF">C9994_07200</name>
    <name evidence="8" type="ORF">GCM10011506_22870</name>
</gene>
<dbReference type="GO" id="GO:0005886">
    <property type="term" value="C:plasma membrane"/>
    <property type="evidence" value="ECO:0007669"/>
    <property type="project" value="UniProtKB-SubCell"/>
</dbReference>
<name>A0A2T4DRK1_9BACT</name>